<evidence type="ECO:0000313" key="3">
    <source>
        <dbReference type="EMBL" id="PKQ70290.1"/>
    </source>
</evidence>
<dbReference type="PANTHER" id="PTHR16255:SF6">
    <property type="entry name" value="PROTEIN RETARDED ROOT GROWTH-LIKE"/>
    <property type="match status" value="1"/>
</dbReference>
<keyword evidence="1" id="KW-1133">Transmembrane helix</keyword>
<dbReference type="InterPro" id="IPR051624">
    <property type="entry name" value="RMD1/Sad1-interacting"/>
</dbReference>
<dbReference type="EMBL" id="NKXO01000008">
    <property type="protein sequence ID" value="PKQ70290.1"/>
    <property type="molecule type" value="Genomic_DNA"/>
</dbReference>
<dbReference type="AlphaFoldDB" id="A0A2N3IIW1"/>
<dbReference type="OrthoDB" id="942290at2"/>
<protein>
    <submittedName>
        <fullName evidence="3">Putative ACR, YagE family</fullName>
    </submittedName>
</protein>
<organism evidence="3 4">
    <name type="scientific">Raineya orbicola</name>
    <dbReference type="NCBI Taxonomy" id="2016530"/>
    <lineage>
        <taxon>Bacteria</taxon>
        <taxon>Pseudomonadati</taxon>
        <taxon>Bacteroidota</taxon>
        <taxon>Cytophagia</taxon>
        <taxon>Cytophagales</taxon>
        <taxon>Raineyaceae</taxon>
        <taxon>Raineya</taxon>
    </lineage>
</organism>
<keyword evidence="1" id="KW-0812">Transmembrane</keyword>
<proteinExistence type="predicted"/>
<dbReference type="InterPro" id="IPR003734">
    <property type="entry name" value="DUF155"/>
</dbReference>
<dbReference type="RefSeq" id="WP_101357932.1">
    <property type="nucleotide sequence ID" value="NZ_NKXO01000008.1"/>
</dbReference>
<keyword evidence="1" id="KW-0472">Membrane</keyword>
<feature type="transmembrane region" description="Helical" evidence="1">
    <location>
        <begin position="241"/>
        <end position="260"/>
    </location>
</feature>
<keyword evidence="4" id="KW-1185">Reference proteome</keyword>
<evidence type="ECO:0000259" key="2">
    <source>
        <dbReference type="Pfam" id="PF02582"/>
    </source>
</evidence>
<reference evidence="3 4" key="1">
    <citation type="submission" date="2017-06" db="EMBL/GenBank/DDBJ databases">
        <title>Raineya orbicola gen. nov., sp. nov. a slightly thermophilic bacterium of the phylum Bacteroidetes and the description of Raineyaceae fam. nov.</title>
        <authorList>
            <person name="Albuquerque L."/>
            <person name="Polonia A.R.M."/>
            <person name="Barroso C."/>
            <person name="Froufe H.J.C."/>
            <person name="Lage O."/>
            <person name="Lobo-Da-Cunha A."/>
            <person name="Egas C."/>
            <person name="Da Costa M.S."/>
        </authorList>
    </citation>
    <scope>NUCLEOTIDE SEQUENCE [LARGE SCALE GENOMIC DNA]</scope>
    <source>
        <strain evidence="3 4">SPSPC-11</strain>
    </source>
</reference>
<dbReference type="PANTHER" id="PTHR16255">
    <property type="entry name" value="REQUIRED FOR MEIOTIC NUCLEAR DIVISION PROTEIN 1 HOMOLOG"/>
    <property type="match status" value="1"/>
</dbReference>
<evidence type="ECO:0000256" key="1">
    <source>
        <dbReference type="SAM" id="Phobius"/>
    </source>
</evidence>
<name>A0A2N3IIW1_9BACT</name>
<gene>
    <name evidence="3" type="ORF">Rain11_0669</name>
</gene>
<dbReference type="Pfam" id="PF02582">
    <property type="entry name" value="DUF155"/>
    <property type="match status" value="1"/>
</dbReference>
<accession>A0A2N3IIW1</accession>
<sequence length="266" mass="31447">MLIDAYQIAETIHLKRFRNDFLHEPAHASSWDIFYVEEEEKRFLHVFSYGVVVFVGYDAVGKSNLLDFIKKYAENPVNLDVNDYFTLLVDKSLSRAIVKNDSITLPQIQLDAIRIITLNVAQSVAMDYYETLSLEILNASKVYIDQLEEFGKVKISKRDLLKFIGKVKNIKNSIIDNLYILDDPNIVWDNEELQRLHRQLKDNFDISPRFRDLDYRLRIVEENLVLLTDLLQHRESSRLEWIIIILILVEVLNVFFSEWLRKLWSH</sequence>
<dbReference type="Proteomes" id="UP000233387">
    <property type="component" value="Unassembled WGS sequence"/>
</dbReference>
<comment type="caution">
    <text evidence="3">The sequence shown here is derived from an EMBL/GenBank/DDBJ whole genome shotgun (WGS) entry which is preliminary data.</text>
</comment>
<feature type="domain" description="DUF155" evidence="2">
    <location>
        <begin position="45"/>
        <end position="213"/>
    </location>
</feature>
<evidence type="ECO:0000313" key="4">
    <source>
        <dbReference type="Proteomes" id="UP000233387"/>
    </source>
</evidence>